<feature type="region of interest" description="Disordered" evidence="1">
    <location>
        <begin position="129"/>
        <end position="185"/>
    </location>
</feature>
<reference evidence="2" key="1">
    <citation type="submission" date="2023-10" db="EMBL/GenBank/DDBJ databases">
        <authorList>
            <person name="Chen Y."/>
            <person name="Shah S."/>
            <person name="Dougan E. K."/>
            <person name="Thang M."/>
            <person name="Chan C."/>
        </authorList>
    </citation>
    <scope>NUCLEOTIDE SEQUENCE [LARGE SCALE GENOMIC DNA]</scope>
</reference>
<organism evidence="2 3">
    <name type="scientific">Prorocentrum cordatum</name>
    <dbReference type="NCBI Taxonomy" id="2364126"/>
    <lineage>
        <taxon>Eukaryota</taxon>
        <taxon>Sar</taxon>
        <taxon>Alveolata</taxon>
        <taxon>Dinophyceae</taxon>
        <taxon>Prorocentrales</taxon>
        <taxon>Prorocentraceae</taxon>
        <taxon>Prorocentrum</taxon>
    </lineage>
</organism>
<accession>A0ABN9PYF4</accession>
<evidence type="ECO:0000313" key="3">
    <source>
        <dbReference type="Proteomes" id="UP001189429"/>
    </source>
</evidence>
<evidence type="ECO:0000256" key="1">
    <source>
        <dbReference type="SAM" id="MobiDB-lite"/>
    </source>
</evidence>
<feature type="compositionally biased region" description="Basic and acidic residues" evidence="1">
    <location>
        <begin position="150"/>
        <end position="162"/>
    </location>
</feature>
<dbReference type="EMBL" id="CAUYUJ010001621">
    <property type="protein sequence ID" value="CAK0796771.1"/>
    <property type="molecule type" value="Genomic_DNA"/>
</dbReference>
<feature type="compositionally biased region" description="Low complexity" evidence="1">
    <location>
        <begin position="204"/>
        <end position="234"/>
    </location>
</feature>
<sequence>LPLSPSFLPPPHRPPSHVLAHQVSSGRDICAAAGNFCALPAVLTEGFGDLLIRTGMLPTGRGRLLAGAHGPPPLQESDPERHLRAAPPARRALPAGPGLVGGRAAPGRLGSGEPWWARDATPTPPACCAPTEGGGFASGRTTPAGAALADQDRGSKAVRERQAWPAAPALRAAAGGGAGPRGARREGRRLELEAGDLRGGAAGGAAARPVSGALGATGRGPAAAGLAGSSAVPGRADAGGLRG</sequence>
<comment type="caution">
    <text evidence="2">The sequence shown here is derived from an EMBL/GenBank/DDBJ whole genome shotgun (WGS) entry which is preliminary data.</text>
</comment>
<dbReference type="Proteomes" id="UP001189429">
    <property type="component" value="Unassembled WGS sequence"/>
</dbReference>
<proteinExistence type="predicted"/>
<keyword evidence="3" id="KW-1185">Reference proteome</keyword>
<feature type="region of interest" description="Disordered" evidence="1">
    <location>
        <begin position="199"/>
        <end position="243"/>
    </location>
</feature>
<feature type="non-terminal residue" evidence="2">
    <location>
        <position position="1"/>
    </location>
</feature>
<name>A0ABN9PYF4_9DINO</name>
<evidence type="ECO:0000313" key="2">
    <source>
        <dbReference type="EMBL" id="CAK0796771.1"/>
    </source>
</evidence>
<gene>
    <name evidence="2" type="ORF">PCOR1329_LOCUS6057</name>
</gene>
<feature type="non-terminal residue" evidence="2">
    <location>
        <position position="243"/>
    </location>
</feature>
<protein>
    <submittedName>
        <fullName evidence="2">Uncharacterized protein</fullName>
    </submittedName>
</protein>